<evidence type="ECO:0000256" key="3">
    <source>
        <dbReference type="ARBA" id="ARBA00022833"/>
    </source>
</evidence>
<dbReference type="InterPro" id="IPR036864">
    <property type="entry name" value="Zn2-C6_fun-type_DNA-bd_sf"/>
</dbReference>
<dbReference type="SUPFAM" id="SSF57701">
    <property type="entry name" value="Zn2/Cys6 DNA-binding domain"/>
    <property type="match status" value="1"/>
</dbReference>
<name>A0A8E2DI70_9APHY</name>
<dbReference type="SMART" id="SM00906">
    <property type="entry name" value="Fungal_trans"/>
    <property type="match status" value="1"/>
</dbReference>
<keyword evidence="7" id="KW-0539">Nucleus</keyword>
<proteinExistence type="predicted"/>
<dbReference type="OrthoDB" id="2123952at2759"/>
<feature type="region of interest" description="Disordered" evidence="8">
    <location>
        <begin position="161"/>
        <end position="192"/>
    </location>
</feature>
<dbReference type="InterPro" id="IPR001138">
    <property type="entry name" value="Zn2Cys6_DnaBD"/>
</dbReference>
<reference evidence="10 11" key="1">
    <citation type="submission" date="2016-07" db="EMBL/GenBank/DDBJ databases">
        <title>Draft genome of the white-rot fungus Obba rivulosa 3A-2.</title>
        <authorList>
            <consortium name="DOE Joint Genome Institute"/>
            <person name="Miettinen O."/>
            <person name="Riley R."/>
            <person name="Acob R."/>
            <person name="Barry K."/>
            <person name="Cullen D."/>
            <person name="De Vries R."/>
            <person name="Hainaut M."/>
            <person name="Hatakka A."/>
            <person name="Henrissat B."/>
            <person name="Hilden K."/>
            <person name="Kuo R."/>
            <person name="Labutti K."/>
            <person name="Lipzen A."/>
            <person name="Makela M.R."/>
            <person name="Sandor L."/>
            <person name="Spatafora J.W."/>
            <person name="Grigoriev I.V."/>
            <person name="Hibbett D.S."/>
        </authorList>
    </citation>
    <scope>NUCLEOTIDE SEQUENCE [LARGE SCALE GENOMIC DNA]</scope>
    <source>
        <strain evidence="10 11">3A-2</strain>
    </source>
</reference>
<dbReference type="PANTHER" id="PTHR31313:SF78">
    <property type="entry name" value="TRANSCRIPTION FACTOR DOMAIN-CONTAINING PROTEIN"/>
    <property type="match status" value="1"/>
</dbReference>
<organism evidence="10 11">
    <name type="scientific">Obba rivulosa</name>
    <dbReference type="NCBI Taxonomy" id="1052685"/>
    <lineage>
        <taxon>Eukaryota</taxon>
        <taxon>Fungi</taxon>
        <taxon>Dikarya</taxon>
        <taxon>Basidiomycota</taxon>
        <taxon>Agaricomycotina</taxon>
        <taxon>Agaricomycetes</taxon>
        <taxon>Polyporales</taxon>
        <taxon>Gelatoporiaceae</taxon>
        <taxon>Obba</taxon>
    </lineage>
</organism>
<feature type="region of interest" description="Disordered" evidence="8">
    <location>
        <begin position="215"/>
        <end position="277"/>
    </location>
</feature>
<feature type="compositionally biased region" description="Polar residues" evidence="8">
    <location>
        <begin position="215"/>
        <end position="238"/>
    </location>
</feature>
<evidence type="ECO:0000259" key="9">
    <source>
        <dbReference type="PROSITE" id="PS50048"/>
    </source>
</evidence>
<evidence type="ECO:0000256" key="2">
    <source>
        <dbReference type="ARBA" id="ARBA00022723"/>
    </source>
</evidence>
<keyword evidence="4" id="KW-0805">Transcription regulation</keyword>
<keyword evidence="6" id="KW-0804">Transcription</keyword>
<keyword evidence="3" id="KW-0862">Zinc</keyword>
<dbReference type="PROSITE" id="PS00463">
    <property type="entry name" value="ZN2_CY6_FUNGAL_1"/>
    <property type="match status" value="1"/>
</dbReference>
<dbReference type="EMBL" id="KV722437">
    <property type="protein sequence ID" value="OCH89005.1"/>
    <property type="molecule type" value="Genomic_DNA"/>
</dbReference>
<dbReference type="AlphaFoldDB" id="A0A8E2DI70"/>
<evidence type="ECO:0000313" key="11">
    <source>
        <dbReference type="Proteomes" id="UP000250043"/>
    </source>
</evidence>
<dbReference type="CDD" id="cd12148">
    <property type="entry name" value="fungal_TF_MHR"/>
    <property type="match status" value="1"/>
</dbReference>
<dbReference type="InterPro" id="IPR007219">
    <property type="entry name" value="XnlR_reg_dom"/>
</dbReference>
<dbReference type="PANTHER" id="PTHR31313">
    <property type="entry name" value="TY1 ENHANCER ACTIVATOR"/>
    <property type="match status" value="1"/>
</dbReference>
<dbReference type="GO" id="GO:0006351">
    <property type="term" value="P:DNA-templated transcription"/>
    <property type="evidence" value="ECO:0007669"/>
    <property type="project" value="InterPro"/>
</dbReference>
<dbReference type="Pfam" id="PF04082">
    <property type="entry name" value="Fungal_trans"/>
    <property type="match status" value="1"/>
</dbReference>
<dbReference type="GO" id="GO:0008270">
    <property type="term" value="F:zinc ion binding"/>
    <property type="evidence" value="ECO:0007669"/>
    <property type="project" value="InterPro"/>
</dbReference>
<protein>
    <recommendedName>
        <fullName evidence="9">Zn(2)-C6 fungal-type domain-containing protein</fullName>
    </recommendedName>
</protein>
<gene>
    <name evidence="10" type="ORF">OBBRIDRAFT_794671</name>
</gene>
<evidence type="ECO:0000313" key="10">
    <source>
        <dbReference type="EMBL" id="OCH89005.1"/>
    </source>
</evidence>
<sequence length="928" mass="103297">MAKSATKQPERIPSTGESVQSSEREPGTSDAAGQGAKRSARACDKCRRSKIKCEPAPGEQTEICKSCLAAATECTFSDPTFRRGPPKGYIKALEHRLHQMESMLAAIMSCEDGRATSIISDLRKDQLANDILKRVDSGPFGPTGRLRRSVDPTEDNFFASIMGDEAQANPPKPVNERARRQSRVSRESVIQTDPLKLTRPNLEWQDRLSKLLASSRANTRETSTVPSSKTIRQPSEAASSDGEPPRQRRRTSGSPSRLDLVASEENGEGSQGTQEEELNDCSDAFGNLSMDENREVRYHGNSCGLQLLAQQERYDNRITGGIWNFPMAKLWPGLPSTSTQEHVVDFQLPTIHIQDHLIHLYFTYVNPVVPVIDKESFLADLSLRRTGETIQEEQTGSVKPEHTQKITDLLLFSMFAFAAHYSEDVDSITRAAASGARYAAQARKALDTMYQESRTSTCQALILLGVRGFGVGSVEEGWIHIGMAIRMAFDLGLNRNADRWQIDGRDLFSSSQKELRNRIWWACCLGDRYSSIFLGRPMTIREGDYATPLPHPPESDAEEIWHHYGANLLSPGEISILARPILCFKEASSLSIIFGEIITKIYPVTHVSSTSRRVLMEKIHLRLLQWYLALPDSLKYSTTSTGPCPAPAPHVLFLHVQYWAAVLLLHRLFIPRMSDISPDPASRIQGQGVDYTSWRSLDMCQSAASHICKIAMNYHEAYGLRWSHPILMNYLQSAGIMHIAILISRPLDAQATIGLQNCFDALDQIPWPTAARVCDILKGVKFQLDERLRLRAPAGEVNRRKRPAEDVNDTDAPYSGVPLGPDQEISSYAAPLEVGELQPEPLLVGSEIGLQGFTSSDVFNAATFTGYDFWPEFDSLEPPSLLPQPALHPTNDTVPAHSFTFNDAEYSENFLQALRDPVLHFPFSSSRT</sequence>
<dbReference type="PROSITE" id="PS50048">
    <property type="entry name" value="ZN2_CY6_FUNGAL_2"/>
    <property type="match status" value="1"/>
</dbReference>
<keyword evidence="11" id="KW-1185">Reference proteome</keyword>
<evidence type="ECO:0000256" key="5">
    <source>
        <dbReference type="ARBA" id="ARBA00023125"/>
    </source>
</evidence>
<dbReference type="InterPro" id="IPR051615">
    <property type="entry name" value="Transcr_Regulatory_Elem"/>
</dbReference>
<evidence type="ECO:0000256" key="4">
    <source>
        <dbReference type="ARBA" id="ARBA00023015"/>
    </source>
</evidence>
<dbReference type="CDD" id="cd00067">
    <property type="entry name" value="GAL4"/>
    <property type="match status" value="1"/>
</dbReference>
<dbReference type="Gene3D" id="4.10.240.10">
    <property type="entry name" value="Zn(2)-C6 fungal-type DNA-binding domain"/>
    <property type="match status" value="1"/>
</dbReference>
<dbReference type="SMART" id="SM00066">
    <property type="entry name" value="GAL4"/>
    <property type="match status" value="1"/>
</dbReference>
<dbReference type="Pfam" id="PF00172">
    <property type="entry name" value="Zn_clus"/>
    <property type="match status" value="1"/>
</dbReference>
<dbReference type="GO" id="GO:0005634">
    <property type="term" value="C:nucleus"/>
    <property type="evidence" value="ECO:0007669"/>
    <property type="project" value="UniProtKB-SubCell"/>
</dbReference>
<dbReference type="GO" id="GO:0000981">
    <property type="term" value="F:DNA-binding transcription factor activity, RNA polymerase II-specific"/>
    <property type="evidence" value="ECO:0007669"/>
    <property type="project" value="InterPro"/>
</dbReference>
<feature type="region of interest" description="Disordered" evidence="8">
    <location>
        <begin position="796"/>
        <end position="816"/>
    </location>
</feature>
<dbReference type="Proteomes" id="UP000250043">
    <property type="component" value="Unassembled WGS sequence"/>
</dbReference>
<comment type="subcellular location">
    <subcellularLocation>
        <location evidence="1">Nucleus</location>
    </subcellularLocation>
</comment>
<evidence type="ECO:0000256" key="7">
    <source>
        <dbReference type="ARBA" id="ARBA00023242"/>
    </source>
</evidence>
<keyword evidence="2" id="KW-0479">Metal-binding</keyword>
<feature type="domain" description="Zn(2)-C6 fungal-type" evidence="9">
    <location>
        <begin position="42"/>
        <end position="76"/>
    </location>
</feature>
<evidence type="ECO:0000256" key="8">
    <source>
        <dbReference type="SAM" id="MobiDB-lite"/>
    </source>
</evidence>
<keyword evidence="5" id="KW-0238">DNA-binding</keyword>
<feature type="region of interest" description="Disordered" evidence="8">
    <location>
        <begin position="1"/>
        <end position="44"/>
    </location>
</feature>
<dbReference type="GO" id="GO:0003677">
    <property type="term" value="F:DNA binding"/>
    <property type="evidence" value="ECO:0007669"/>
    <property type="project" value="UniProtKB-KW"/>
</dbReference>
<evidence type="ECO:0000256" key="6">
    <source>
        <dbReference type="ARBA" id="ARBA00023163"/>
    </source>
</evidence>
<evidence type="ECO:0000256" key="1">
    <source>
        <dbReference type="ARBA" id="ARBA00004123"/>
    </source>
</evidence>
<accession>A0A8E2DI70</accession>